<dbReference type="Gene3D" id="3.90.79.10">
    <property type="entry name" value="Nucleoside Triphosphate Pyrophosphohydrolase"/>
    <property type="match status" value="1"/>
</dbReference>
<comment type="catalytic activity">
    <reaction evidence="20">
        <text>(9Z,12Z)-octadecadienoyl-CoA + H2O = S-(9Z,12Z-octadecadienoyl)-4'-phosphopantetheine + adenosine 3',5'-bisphosphate + 2 H(+)</text>
        <dbReference type="Rhea" id="RHEA:67536"/>
        <dbReference type="ChEBI" id="CHEBI:15377"/>
        <dbReference type="ChEBI" id="CHEBI:15378"/>
        <dbReference type="ChEBI" id="CHEBI:57383"/>
        <dbReference type="ChEBI" id="CHEBI:58343"/>
        <dbReference type="ChEBI" id="CHEBI:172387"/>
    </reaction>
    <physiologicalReaction direction="left-to-right" evidence="20">
        <dbReference type="Rhea" id="RHEA:67537"/>
    </physiologicalReaction>
</comment>
<sequence>MSGPLRTDPRIWRQAASVVLAAGWKGPGAAASSLPPAEGFRVLLLQRSSSQAFLPGAHVFPGGVLDRADLSADWLPIFAPHHKPPRFGLGPAPAQTATFPVVPISRPGAADGEAAALPDDVALRICAIREAFEEAGVLLLLPRGARHVPESQGSAPEFACALEPPPDVSAWRTRVRGDARHFLDLCAHLDCTPNIWALHAWSGWLTPFIGEKLRRFDTSFFLCCLSEPPPIQIDLAEVVNCRWSSPSEATESFLSKEIWLAHPQFYEIRRLENFASLSDLHKFCLEHALEGSERWLPINCVTADGMMIQLYPGDELYLEDSDFLEKVLSTEKKTEEIMKEGQKFHRLVHHHSHYYSIHVTVQSKGKHIYPKNYVVNKSHL</sequence>
<gene>
    <name evidence="32" type="primary">NUDT19</name>
</gene>
<comment type="catalytic activity">
    <reaction evidence="24">
        <text>succinyl-CoA + H2O = succinyl-4'-phosphopantetheine + adenosine 3',5'-bisphosphate + 2 H(+)</text>
        <dbReference type="Rhea" id="RHEA:67472"/>
        <dbReference type="ChEBI" id="CHEBI:15377"/>
        <dbReference type="ChEBI" id="CHEBI:15378"/>
        <dbReference type="ChEBI" id="CHEBI:57292"/>
        <dbReference type="ChEBI" id="CHEBI:58343"/>
        <dbReference type="ChEBI" id="CHEBI:172364"/>
    </reaction>
    <physiologicalReaction direction="left-to-right" evidence="24">
        <dbReference type="Rhea" id="RHEA:67473"/>
    </physiologicalReaction>
</comment>
<evidence type="ECO:0000256" key="4">
    <source>
        <dbReference type="ARBA" id="ARBA00022723"/>
    </source>
</evidence>
<evidence type="ECO:0000259" key="31">
    <source>
        <dbReference type="PROSITE" id="PS51462"/>
    </source>
</evidence>
<dbReference type="GO" id="GO:1902858">
    <property type="term" value="P:propionyl-CoA metabolic process"/>
    <property type="evidence" value="ECO:0007669"/>
    <property type="project" value="Ensembl"/>
</dbReference>
<dbReference type="CDD" id="cd18870">
    <property type="entry name" value="NUDIX_AcylCoAdiphos_Nudt19"/>
    <property type="match status" value="1"/>
</dbReference>
<comment type="cofactor">
    <cofactor evidence="1">
        <name>Mn(2+)</name>
        <dbReference type="ChEBI" id="CHEBI:29035"/>
    </cofactor>
</comment>
<comment type="catalytic activity">
    <reaction evidence="30">
        <text>(9Z)-hexadecenoyl-CoA + H2O = S-(9Z-hexadecenoyl)-4'-phosphopantetheine + adenosine 3',5'-bisphosphate + 2 H(+)</text>
        <dbReference type="Rhea" id="RHEA:67540"/>
        <dbReference type="ChEBI" id="CHEBI:15377"/>
        <dbReference type="ChEBI" id="CHEBI:15378"/>
        <dbReference type="ChEBI" id="CHEBI:58343"/>
        <dbReference type="ChEBI" id="CHEBI:61540"/>
        <dbReference type="ChEBI" id="CHEBI:172388"/>
    </reaction>
    <physiologicalReaction direction="left-to-right" evidence="30">
        <dbReference type="Rhea" id="RHEA:67541"/>
    </physiologicalReaction>
</comment>
<evidence type="ECO:0000256" key="10">
    <source>
        <dbReference type="ARBA" id="ARBA00044908"/>
    </source>
</evidence>
<evidence type="ECO:0000256" key="18">
    <source>
        <dbReference type="ARBA" id="ARBA00047584"/>
    </source>
</evidence>
<dbReference type="Ensembl" id="ENSCLAT00000022645.1">
    <property type="protein sequence ID" value="ENSCLAP00000022439.1"/>
    <property type="gene ID" value="ENSCLAG00000015394.1"/>
</dbReference>
<dbReference type="InterPro" id="IPR015797">
    <property type="entry name" value="NUDIX_hydrolase-like_dom_sf"/>
</dbReference>
<dbReference type="EC" id="3.6.1.77" evidence="11"/>
<evidence type="ECO:0000256" key="26">
    <source>
        <dbReference type="ARBA" id="ARBA00048828"/>
    </source>
</evidence>
<evidence type="ECO:0000256" key="17">
    <source>
        <dbReference type="ARBA" id="ARBA00047511"/>
    </source>
</evidence>
<comment type="catalytic activity">
    <reaction evidence="10">
        <text>CoA + H2O = (R)-4'-phosphopantetheine + adenosine 3',5'-bisphosphate + 2 H(+)</text>
        <dbReference type="Rhea" id="RHEA:64988"/>
        <dbReference type="ChEBI" id="CHEBI:15377"/>
        <dbReference type="ChEBI" id="CHEBI:15378"/>
        <dbReference type="ChEBI" id="CHEBI:57287"/>
        <dbReference type="ChEBI" id="CHEBI:58343"/>
        <dbReference type="ChEBI" id="CHEBI:61723"/>
        <dbReference type="EC" id="3.6.1.77"/>
    </reaction>
    <physiologicalReaction direction="left-to-right" evidence="10">
        <dbReference type="Rhea" id="RHEA:64989"/>
    </physiologicalReaction>
</comment>
<evidence type="ECO:0000256" key="16">
    <source>
        <dbReference type="ARBA" id="ARBA00047466"/>
    </source>
</evidence>
<evidence type="ECO:0000256" key="30">
    <source>
        <dbReference type="ARBA" id="ARBA00049403"/>
    </source>
</evidence>
<evidence type="ECO:0000256" key="7">
    <source>
        <dbReference type="ARBA" id="ARBA00023211"/>
    </source>
</evidence>
<keyword evidence="33" id="KW-1185">Reference proteome</keyword>
<dbReference type="PANTHER" id="PTHR12318">
    <property type="entry name" value="TESTOSTERONE-REGULATED PROTEIN RP2"/>
    <property type="match status" value="1"/>
</dbReference>
<evidence type="ECO:0000256" key="12">
    <source>
        <dbReference type="ARBA" id="ARBA00045809"/>
    </source>
</evidence>
<dbReference type="GO" id="GO:0036114">
    <property type="term" value="P:medium-chain fatty-acyl-CoA catabolic process"/>
    <property type="evidence" value="ECO:0007669"/>
    <property type="project" value="Ensembl"/>
</dbReference>
<keyword evidence="4" id="KW-0479">Metal-binding</keyword>
<evidence type="ECO:0000256" key="2">
    <source>
        <dbReference type="ARBA" id="ARBA00001946"/>
    </source>
</evidence>
<evidence type="ECO:0000256" key="24">
    <source>
        <dbReference type="ARBA" id="ARBA00048624"/>
    </source>
</evidence>
<comment type="catalytic activity">
    <reaction evidence="29">
        <text>butanoyl-CoA + H2O = S-butanoyl-4'-phosphopantetheine + adenosine 3',5'-bisphosphate + 2 H(+)</text>
        <dbReference type="Rhea" id="RHEA:49976"/>
        <dbReference type="ChEBI" id="CHEBI:15377"/>
        <dbReference type="ChEBI" id="CHEBI:15378"/>
        <dbReference type="ChEBI" id="CHEBI:57371"/>
        <dbReference type="ChEBI" id="CHEBI:58343"/>
        <dbReference type="ChEBI" id="CHEBI:132011"/>
    </reaction>
    <physiologicalReaction direction="left-to-right" evidence="29">
        <dbReference type="Rhea" id="RHEA:49977"/>
    </physiologicalReaction>
</comment>
<comment type="catalytic activity">
    <reaction evidence="25">
        <text>a 5'-end CoA-ribonucleoside in mRNA + H2O = a 5'-end phospho-adenosine-phospho-ribonucleoside in mRNA + (R)-4'-phosphopantetheine + 2 H(+)</text>
        <dbReference type="Rhea" id="RHEA:67592"/>
        <dbReference type="Rhea" id="RHEA-COMP:15719"/>
        <dbReference type="Rhea" id="RHEA-COMP:17276"/>
        <dbReference type="ChEBI" id="CHEBI:15377"/>
        <dbReference type="ChEBI" id="CHEBI:15378"/>
        <dbReference type="ChEBI" id="CHEBI:61723"/>
        <dbReference type="ChEBI" id="CHEBI:144051"/>
        <dbReference type="ChEBI" id="CHEBI:172371"/>
    </reaction>
    <physiologicalReaction direction="left-to-right" evidence="25">
        <dbReference type="Rhea" id="RHEA:67593"/>
    </physiologicalReaction>
</comment>
<dbReference type="InterPro" id="IPR000086">
    <property type="entry name" value="NUDIX_hydrolase_dom"/>
</dbReference>
<comment type="catalytic activity">
    <reaction evidence="15">
        <text>tetradecanoyl-CoA + H2O = tetradecanoyl-4'-phosphopantetheine + adenosine 3',5'-bisphosphate + 2 H(+)</text>
        <dbReference type="Rhea" id="RHEA:50028"/>
        <dbReference type="ChEBI" id="CHEBI:15377"/>
        <dbReference type="ChEBI" id="CHEBI:15378"/>
        <dbReference type="ChEBI" id="CHEBI:57385"/>
        <dbReference type="ChEBI" id="CHEBI:58343"/>
        <dbReference type="ChEBI" id="CHEBI:132017"/>
    </reaction>
    <physiologicalReaction direction="left-to-right" evidence="15">
        <dbReference type="Rhea" id="RHEA:50029"/>
    </physiologicalReaction>
</comment>
<evidence type="ECO:0000256" key="15">
    <source>
        <dbReference type="ARBA" id="ARBA00047403"/>
    </source>
</evidence>
<dbReference type="GeneID" id="102030174"/>
<dbReference type="GeneTree" id="ENSGT00420000029858"/>
<dbReference type="GO" id="GO:0005739">
    <property type="term" value="C:mitochondrion"/>
    <property type="evidence" value="ECO:0007669"/>
    <property type="project" value="TreeGrafter"/>
</dbReference>
<evidence type="ECO:0000256" key="19">
    <source>
        <dbReference type="ARBA" id="ARBA00047666"/>
    </source>
</evidence>
<protein>
    <recommendedName>
        <fullName evidence="8">Acyl-coenzyme A diphosphatase NUDT19</fullName>
        <ecNumber evidence="11">3.6.1.77</ecNumber>
    </recommendedName>
    <alternativeName>
        <fullName evidence="9">Nucleoside diphosphate-linked moiety X motif 19</fullName>
    </alternativeName>
</protein>
<evidence type="ECO:0000313" key="32">
    <source>
        <dbReference type="Ensembl" id="ENSCLAP00000022439.1"/>
    </source>
</evidence>
<evidence type="ECO:0000256" key="27">
    <source>
        <dbReference type="ARBA" id="ARBA00048882"/>
    </source>
</evidence>
<accession>A0A8C2W584</accession>
<comment type="similarity">
    <text evidence="3">Belongs to the Nudix hydrolase family.</text>
</comment>
<comment type="function">
    <text evidence="12">Fatty acyl-coenzyme A (CoA) diphosphatase that hydrolyzes fatty acyl-CoA to yield acyl-4'-phosphopantetheine and adenosine 3',5'-bisphosphate. Mediates the hydrolysis of a wide range of CoA esters, including choloyl-CoA and branched-chain fatty-acyl-CoA esters and at low substrate concentrations medium and long-chain fatty-acyl-CoA esters are the primary substrates. Highest activity seen with medium-chain acyl-CoA esters and higher rates of activity seen with the unsaturated acyl-CoA esters compared with the saturated esters. Exhibits decapping activity towards dpCoA-capped RNAs in vitro.</text>
</comment>
<comment type="catalytic activity">
    <reaction evidence="14">
        <text>malonyl-CoA + H2O = malonyl-4'-phosphopantetheine + adenosine 3',5'-bisphosphate + 2 H(+)</text>
        <dbReference type="Rhea" id="RHEA:67468"/>
        <dbReference type="ChEBI" id="CHEBI:15377"/>
        <dbReference type="ChEBI" id="CHEBI:15378"/>
        <dbReference type="ChEBI" id="CHEBI:57384"/>
        <dbReference type="ChEBI" id="CHEBI:58343"/>
        <dbReference type="ChEBI" id="CHEBI:172363"/>
    </reaction>
    <physiologicalReaction direction="left-to-right" evidence="14">
        <dbReference type="Rhea" id="RHEA:67469"/>
    </physiologicalReaction>
</comment>
<evidence type="ECO:0000256" key="11">
    <source>
        <dbReference type="ARBA" id="ARBA00044967"/>
    </source>
</evidence>
<evidence type="ECO:0000256" key="29">
    <source>
        <dbReference type="ARBA" id="ARBA00049284"/>
    </source>
</evidence>
<comment type="catalytic activity">
    <reaction evidence="23">
        <text>(9Z)-tetradecenoyl-CoA + H2O = S-(9Z-tetradecenoyl)-4'-phosphopantetheine + adenosine 3',5'-bisphosphate + 2 H(+)</text>
        <dbReference type="Rhea" id="RHEA:67544"/>
        <dbReference type="ChEBI" id="CHEBI:15377"/>
        <dbReference type="ChEBI" id="CHEBI:15378"/>
        <dbReference type="ChEBI" id="CHEBI:58343"/>
        <dbReference type="ChEBI" id="CHEBI:65060"/>
        <dbReference type="ChEBI" id="CHEBI:172389"/>
    </reaction>
    <physiologicalReaction direction="left-to-right" evidence="23">
        <dbReference type="Rhea" id="RHEA:67545"/>
    </physiologicalReaction>
</comment>
<evidence type="ECO:0000256" key="3">
    <source>
        <dbReference type="ARBA" id="ARBA00005582"/>
    </source>
</evidence>
<name>A0A8C2W584_CHILA</name>
<reference evidence="32" key="2">
    <citation type="submission" date="2025-09" db="UniProtKB">
        <authorList>
            <consortium name="Ensembl"/>
        </authorList>
    </citation>
    <scope>IDENTIFICATION</scope>
</reference>
<evidence type="ECO:0000256" key="28">
    <source>
        <dbReference type="ARBA" id="ARBA00048961"/>
    </source>
</evidence>
<dbReference type="InterPro" id="IPR039121">
    <property type="entry name" value="NUDT19"/>
</dbReference>
<evidence type="ECO:0000256" key="8">
    <source>
        <dbReference type="ARBA" id="ARBA00026208"/>
    </source>
</evidence>
<evidence type="ECO:0000256" key="21">
    <source>
        <dbReference type="ARBA" id="ARBA00047757"/>
    </source>
</evidence>
<dbReference type="AlphaFoldDB" id="A0A8C2W584"/>
<dbReference type="PANTHER" id="PTHR12318:SF0">
    <property type="entry name" value="ACYL-COENZYME A DIPHOSPHATASE NUDT19"/>
    <property type="match status" value="1"/>
</dbReference>
<dbReference type="Proteomes" id="UP000694398">
    <property type="component" value="Unassembled WGS sequence"/>
</dbReference>
<comment type="catalytic activity">
    <reaction evidence="26">
        <text>hexadecanoyl-CoA + H2O = S-hexadecanoyl-4'-phosphopantetheine + adenosine 3',5'-bisphosphate + 2 H(+)</text>
        <dbReference type="Rhea" id="RHEA:50032"/>
        <dbReference type="ChEBI" id="CHEBI:15377"/>
        <dbReference type="ChEBI" id="CHEBI:15378"/>
        <dbReference type="ChEBI" id="CHEBI:57379"/>
        <dbReference type="ChEBI" id="CHEBI:58343"/>
        <dbReference type="ChEBI" id="CHEBI:132018"/>
    </reaction>
    <physiologicalReaction direction="left-to-right" evidence="26">
        <dbReference type="Rhea" id="RHEA:50033"/>
    </physiologicalReaction>
</comment>
<evidence type="ECO:0000256" key="25">
    <source>
        <dbReference type="ARBA" id="ARBA00048667"/>
    </source>
</evidence>
<comment type="catalytic activity">
    <reaction evidence="17">
        <text>(6Z)-octenoyl-CoA + H2O = S-(6Z-octenoyl)-4'-phosphopantetheine + adenosine 3',5'-bisphosphate + 2 H(+)</text>
        <dbReference type="Rhea" id="RHEA:67528"/>
        <dbReference type="ChEBI" id="CHEBI:15377"/>
        <dbReference type="ChEBI" id="CHEBI:15378"/>
        <dbReference type="ChEBI" id="CHEBI:58343"/>
        <dbReference type="ChEBI" id="CHEBI:172383"/>
        <dbReference type="ChEBI" id="CHEBI:172384"/>
    </reaction>
    <physiologicalReaction direction="left-to-right" evidence="17">
        <dbReference type="Rhea" id="RHEA:67529"/>
    </physiologicalReaction>
</comment>
<evidence type="ECO:0000256" key="9">
    <source>
        <dbReference type="ARBA" id="ARBA00031193"/>
    </source>
</evidence>
<evidence type="ECO:0000256" key="6">
    <source>
        <dbReference type="ARBA" id="ARBA00022842"/>
    </source>
</evidence>
<evidence type="ECO:0000256" key="1">
    <source>
        <dbReference type="ARBA" id="ARBA00001936"/>
    </source>
</evidence>
<evidence type="ECO:0000256" key="22">
    <source>
        <dbReference type="ARBA" id="ARBA00048360"/>
    </source>
</evidence>
<comment type="cofactor">
    <cofactor evidence="2">
        <name>Mg(2+)</name>
        <dbReference type="ChEBI" id="CHEBI:18420"/>
    </cofactor>
</comment>
<reference evidence="32" key="1">
    <citation type="submission" date="2025-08" db="UniProtKB">
        <authorList>
            <consortium name="Ensembl"/>
        </authorList>
    </citation>
    <scope>IDENTIFICATION</scope>
</reference>
<proteinExistence type="inferred from homology"/>
<comment type="catalytic activity">
    <reaction evidence="22">
        <text>(9Z,12Z,15Z)-octadecatrienoyl-CoA + H2O = S-(9Z,12Z,15Z-octadecatrienoyl)-4'-phosphopantetheine + adenosine 3',5'-bisphosphate + 2 H(+)</text>
        <dbReference type="Rhea" id="RHEA:67532"/>
        <dbReference type="ChEBI" id="CHEBI:15377"/>
        <dbReference type="ChEBI" id="CHEBI:15378"/>
        <dbReference type="ChEBI" id="CHEBI:58343"/>
        <dbReference type="ChEBI" id="CHEBI:74034"/>
        <dbReference type="ChEBI" id="CHEBI:172386"/>
    </reaction>
    <physiologicalReaction direction="left-to-right" evidence="22">
        <dbReference type="Rhea" id="RHEA:67533"/>
    </physiologicalReaction>
</comment>
<comment type="catalytic activity">
    <reaction evidence="28">
        <text>choloyl-CoA + H2O = S-choloyl-4'-phosphopantetheine + adenosine 3',5'-bisphosphate + 2 H(+)</text>
        <dbReference type="Rhea" id="RHEA:50036"/>
        <dbReference type="ChEBI" id="CHEBI:15377"/>
        <dbReference type="ChEBI" id="CHEBI:15378"/>
        <dbReference type="ChEBI" id="CHEBI:57373"/>
        <dbReference type="ChEBI" id="CHEBI:58343"/>
        <dbReference type="ChEBI" id="CHEBI:132020"/>
    </reaction>
    <physiologicalReaction direction="left-to-right" evidence="28">
        <dbReference type="Rhea" id="RHEA:50037"/>
    </physiologicalReaction>
</comment>
<evidence type="ECO:0000256" key="23">
    <source>
        <dbReference type="ARBA" id="ARBA00048413"/>
    </source>
</evidence>
<comment type="catalytic activity">
    <reaction evidence="18">
        <text>4,8-dimethylnonanoyl-CoA + H2O = S-(4,8-dimethylnonanoyl)-4'-phosphopantetheine + adenosine 3',5'-bisphosphate + 2 H(+)</text>
        <dbReference type="Rhea" id="RHEA:67524"/>
        <dbReference type="ChEBI" id="CHEBI:15377"/>
        <dbReference type="ChEBI" id="CHEBI:15378"/>
        <dbReference type="ChEBI" id="CHEBI:58343"/>
        <dbReference type="ChEBI" id="CHEBI:77061"/>
        <dbReference type="ChEBI" id="CHEBI:172385"/>
    </reaction>
    <physiologicalReaction direction="left-to-right" evidence="18">
        <dbReference type="Rhea" id="RHEA:67525"/>
    </physiologicalReaction>
</comment>
<keyword evidence="7" id="KW-0464">Manganese</keyword>
<comment type="catalytic activity">
    <reaction evidence="27">
        <text>an acyl-CoA + H2O = an acyl-4'-phosphopantetheine + adenosine 3',5'-bisphosphate + 2 H(+)</text>
        <dbReference type="Rhea" id="RHEA:50044"/>
        <dbReference type="ChEBI" id="CHEBI:15377"/>
        <dbReference type="ChEBI" id="CHEBI:15378"/>
        <dbReference type="ChEBI" id="CHEBI:58342"/>
        <dbReference type="ChEBI" id="CHEBI:58343"/>
        <dbReference type="ChEBI" id="CHEBI:132023"/>
    </reaction>
    <physiologicalReaction direction="left-to-right" evidence="27">
        <dbReference type="Rhea" id="RHEA:50045"/>
    </physiologicalReaction>
</comment>
<keyword evidence="6" id="KW-0460">Magnesium</keyword>
<dbReference type="GO" id="GO:0000287">
    <property type="term" value="F:magnesium ion binding"/>
    <property type="evidence" value="ECO:0007669"/>
    <property type="project" value="Ensembl"/>
</dbReference>
<evidence type="ECO:0000256" key="5">
    <source>
        <dbReference type="ARBA" id="ARBA00022801"/>
    </source>
</evidence>
<comment type="catalytic activity">
    <reaction evidence="19">
        <text>propanoyl-CoA + H2O = propanoyl-4'-phosphopantetheine + adenosine 3',5'-bisphosphate + 2 H(+)</text>
        <dbReference type="Rhea" id="RHEA:67464"/>
        <dbReference type="ChEBI" id="CHEBI:15377"/>
        <dbReference type="ChEBI" id="CHEBI:15378"/>
        <dbReference type="ChEBI" id="CHEBI:57392"/>
        <dbReference type="ChEBI" id="CHEBI:58343"/>
        <dbReference type="ChEBI" id="CHEBI:172362"/>
    </reaction>
    <physiologicalReaction direction="left-to-right" evidence="19">
        <dbReference type="Rhea" id="RHEA:67465"/>
    </physiologicalReaction>
</comment>
<evidence type="ECO:0000256" key="20">
    <source>
        <dbReference type="ARBA" id="ARBA00047708"/>
    </source>
</evidence>
<dbReference type="GO" id="GO:1901289">
    <property type="term" value="P:succinyl-CoA catabolic process"/>
    <property type="evidence" value="ECO:0007669"/>
    <property type="project" value="Ensembl"/>
</dbReference>
<comment type="catalytic activity">
    <reaction evidence="21">
        <text>dodecanoyl-CoA + H2O = S-dodecanoyl-4'-phosphopantetheine + adenosine 3',5'-bisphosphate + 2 H(+)</text>
        <dbReference type="Rhea" id="RHEA:50024"/>
        <dbReference type="ChEBI" id="CHEBI:15377"/>
        <dbReference type="ChEBI" id="CHEBI:15378"/>
        <dbReference type="ChEBI" id="CHEBI:57375"/>
        <dbReference type="ChEBI" id="CHEBI:58343"/>
        <dbReference type="ChEBI" id="CHEBI:132015"/>
    </reaction>
    <physiologicalReaction direction="left-to-right" evidence="21">
        <dbReference type="Rhea" id="RHEA:50025"/>
    </physiologicalReaction>
</comment>
<dbReference type="OMA" id="GFMPSAH"/>
<evidence type="ECO:0000256" key="13">
    <source>
        <dbReference type="ARBA" id="ARBA00047289"/>
    </source>
</evidence>
<dbReference type="GO" id="GO:2001294">
    <property type="term" value="P:malonyl-CoA catabolic process"/>
    <property type="evidence" value="ECO:0007669"/>
    <property type="project" value="Ensembl"/>
</dbReference>
<dbReference type="CTD" id="390916"/>
<keyword evidence="5" id="KW-0378">Hydrolase</keyword>
<dbReference type="GO" id="GO:0015938">
    <property type="term" value="P:coenzyme A catabolic process"/>
    <property type="evidence" value="ECO:0007669"/>
    <property type="project" value="Ensembl"/>
</dbReference>
<organism evidence="32 33">
    <name type="scientific">Chinchilla lanigera</name>
    <name type="common">Long-tailed chinchilla</name>
    <name type="synonym">Chinchilla villidera</name>
    <dbReference type="NCBI Taxonomy" id="34839"/>
    <lineage>
        <taxon>Eukaryota</taxon>
        <taxon>Metazoa</taxon>
        <taxon>Chordata</taxon>
        <taxon>Craniata</taxon>
        <taxon>Vertebrata</taxon>
        <taxon>Euteleostomi</taxon>
        <taxon>Mammalia</taxon>
        <taxon>Eutheria</taxon>
        <taxon>Euarchontoglires</taxon>
        <taxon>Glires</taxon>
        <taxon>Rodentia</taxon>
        <taxon>Hystricomorpha</taxon>
        <taxon>Chinchillidae</taxon>
        <taxon>Chinchilla</taxon>
    </lineage>
</organism>
<dbReference type="GO" id="GO:0044580">
    <property type="term" value="P:butyryl-CoA catabolic process"/>
    <property type="evidence" value="ECO:0007669"/>
    <property type="project" value="Ensembl"/>
</dbReference>
<dbReference type="PROSITE" id="PS51462">
    <property type="entry name" value="NUDIX"/>
    <property type="match status" value="1"/>
</dbReference>
<comment type="catalytic activity">
    <reaction evidence="13">
        <text>octanoyl-CoA + H2O = S-octanoyl-4'-phosphopantetheine + adenosine 3',5'-bisphosphate + 2 H(+)</text>
        <dbReference type="Rhea" id="RHEA:50016"/>
        <dbReference type="ChEBI" id="CHEBI:15377"/>
        <dbReference type="ChEBI" id="CHEBI:15378"/>
        <dbReference type="ChEBI" id="CHEBI:57386"/>
        <dbReference type="ChEBI" id="CHEBI:58343"/>
        <dbReference type="ChEBI" id="CHEBI:132013"/>
    </reaction>
    <physiologicalReaction direction="left-to-right" evidence="13">
        <dbReference type="Rhea" id="RHEA:50017"/>
    </physiologicalReaction>
</comment>
<dbReference type="SUPFAM" id="SSF55811">
    <property type="entry name" value="Nudix"/>
    <property type="match status" value="1"/>
</dbReference>
<evidence type="ECO:0000256" key="14">
    <source>
        <dbReference type="ARBA" id="ARBA00047369"/>
    </source>
</evidence>
<evidence type="ECO:0000313" key="33">
    <source>
        <dbReference type="Proteomes" id="UP000694398"/>
    </source>
</evidence>
<dbReference type="GO" id="GO:0010945">
    <property type="term" value="F:coenzyme A diphosphatase activity"/>
    <property type="evidence" value="ECO:0007669"/>
    <property type="project" value="UniProtKB-EC"/>
</dbReference>
<dbReference type="OrthoDB" id="1695362at2759"/>
<feature type="domain" description="Nudix hydrolase" evidence="31">
    <location>
        <begin position="11"/>
        <end position="267"/>
    </location>
</feature>
<comment type="catalytic activity">
    <reaction evidence="16">
        <text>hexanoyl-CoA + H2O = hexanoyl-4'-phosphopantetheine + adenosine 3',5'-bisphosphate + 2 H(+)</text>
        <dbReference type="Rhea" id="RHEA:49980"/>
        <dbReference type="ChEBI" id="CHEBI:15377"/>
        <dbReference type="ChEBI" id="CHEBI:15378"/>
        <dbReference type="ChEBI" id="CHEBI:58343"/>
        <dbReference type="ChEBI" id="CHEBI:62620"/>
        <dbReference type="ChEBI" id="CHEBI:132012"/>
    </reaction>
    <physiologicalReaction direction="left-to-right" evidence="16">
        <dbReference type="Rhea" id="RHEA:49981"/>
    </physiologicalReaction>
</comment>
<dbReference type="RefSeq" id="XP_005400143.1">
    <property type="nucleotide sequence ID" value="XM_005400086.2"/>
</dbReference>